<dbReference type="Gene3D" id="1.10.10.10">
    <property type="entry name" value="Winged helix-like DNA-binding domain superfamily/Winged helix DNA-binding domain"/>
    <property type="match status" value="1"/>
</dbReference>
<dbReference type="InterPro" id="IPR036390">
    <property type="entry name" value="WH_DNA-bd_sf"/>
</dbReference>
<dbReference type="RefSeq" id="WP_111455677.1">
    <property type="nucleotide sequence ID" value="NZ_QFYP01000001.1"/>
</dbReference>
<proteinExistence type="inferred from homology"/>
<comment type="caution">
    <text evidence="6">The sequence shown here is derived from an EMBL/GenBank/DDBJ whole genome shotgun (WGS) entry which is preliminary data.</text>
</comment>
<evidence type="ECO:0000313" key="6">
    <source>
        <dbReference type="EMBL" id="RAK58405.1"/>
    </source>
</evidence>
<dbReference type="GO" id="GO:0009089">
    <property type="term" value="P:lysine biosynthetic process via diaminopimelate"/>
    <property type="evidence" value="ECO:0007669"/>
    <property type="project" value="TreeGrafter"/>
</dbReference>
<dbReference type="SUPFAM" id="SSF46785">
    <property type="entry name" value="Winged helix' DNA-binding domain"/>
    <property type="match status" value="1"/>
</dbReference>
<dbReference type="Pfam" id="PF03466">
    <property type="entry name" value="LysR_substrate"/>
    <property type="match status" value="1"/>
</dbReference>
<keyword evidence="3" id="KW-0238">DNA-binding</keyword>
<keyword evidence="7" id="KW-1185">Reference proteome</keyword>
<dbReference type="EMBL" id="QFYP01000001">
    <property type="protein sequence ID" value="RAK58405.1"/>
    <property type="molecule type" value="Genomic_DNA"/>
</dbReference>
<protein>
    <submittedName>
        <fullName evidence="6">LysR family transcriptional regulator</fullName>
    </submittedName>
</protein>
<keyword evidence="4" id="KW-0804">Transcription</keyword>
<evidence type="ECO:0000256" key="1">
    <source>
        <dbReference type="ARBA" id="ARBA00009437"/>
    </source>
</evidence>
<evidence type="ECO:0000259" key="5">
    <source>
        <dbReference type="PROSITE" id="PS50931"/>
    </source>
</evidence>
<dbReference type="Pfam" id="PF00126">
    <property type="entry name" value="HTH_1"/>
    <property type="match status" value="1"/>
</dbReference>
<dbReference type="SUPFAM" id="SSF53850">
    <property type="entry name" value="Periplasmic binding protein-like II"/>
    <property type="match status" value="1"/>
</dbReference>
<dbReference type="AlphaFoldDB" id="A0A328AVZ1"/>
<dbReference type="GO" id="GO:0043565">
    <property type="term" value="F:sequence-specific DNA binding"/>
    <property type="evidence" value="ECO:0007669"/>
    <property type="project" value="TreeGrafter"/>
</dbReference>
<accession>A0A328AVZ1</accession>
<evidence type="ECO:0000313" key="7">
    <source>
        <dbReference type="Proteomes" id="UP000249842"/>
    </source>
</evidence>
<dbReference type="Gene3D" id="3.40.190.290">
    <property type="match status" value="1"/>
</dbReference>
<dbReference type="OrthoDB" id="8479870at2"/>
<dbReference type="GO" id="GO:0003700">
    <property type="term" value="F:DNA-binding transcription factor activity"/>
    <property type="evidence" value="ECO:0007669"/>
    <property type="project" value="InterPro"/>
</dbReference>
<reference evidence="7" key="1">
    <citation type="submission" date="2018-05" db="EMBL/GenBank/DDBJ databases">
        <authorList>
            <person name="Li X."/>
        </authorList>
    </citation>
    <scope>NUCLEOTIDE SEQUENCE [LARGE SCALE GENOMIC DNA]</scope>
    <source>
        <strain evidence="7">HKS-05</strain>
    </source>
</reference>
<dbReference type="InterPro" id="IPR005119">
    <property type="entry name" value="LysR_subst-bd"/>
</dbReference>
<dbReference type="InterPro" id="IPR036388">
    <property type="entry name" value="WH-like_DNA-bd_sf"/>
</dbReference>
<organism evidence="6 7">
    <name type="scientific">Phenylobacterium hankyongense</name>
    <dbReference type="NCBI Taxonomy" id="1813876"/>
    <lineage>
        <taxon>Bacteria</taxon>
        <taxon>Pseudomonadati</taxon>
        <taxon>Pseudomonadota</taxon>
        <taxon>Alphaproteobacteria</taxon>
        <taxon>Caulobacterales</taxon>
        <taxon>Caulobacteraceae</taxon>
        <taxon>Phenylobacterium</taxon>
    </lineage>
</organism>
<evidence type="ECO:0000256" key="2">
    <source>
        <dbReference type="ARBA" id="ARBA00023015"/>
    </source>
</evidence>
<gene>
    <name evidence="6" type="ORF">DJ021_00560</name>
</gene>
<comment type="similarity">
    <text evidence="1">Belongs to the LysR transcriptional regulatory family.</text>
</comment>
<name>A0A328AVZ1_9CAUL</name>
<dbReference type="PROSITE" id="PS50931">
    <property type="entry name" value="HTH_LYSR"/>
    <property type="match status" value="1"/>
</dbReference>
<evidence type="ECO:0000256" key="3">
    <source>
        <dbReference type="ARBA" id="ARBA00023125"/>
    </source>
</evidence>
<dbReference type="PRINTS" id="PR00039">
    <property type="entry name" value="HTHLYSR"/>
</dbReference>
<dbReference type="PANTHER" id="PTHR30427">
    <property type="entry name" value="TRANSCRIPTIONAL ACTIVATOR PROTEIN LYSR"/>
    <property type="match status" value="1"/>
</dbReference>
<dbReference type="PANTHER" id="PTHR30427:SF1">
    <property type="entry name" value="TRANSCRIPTIONAL ACTIVATOR PROTEIN LYSR"/>
    <property type="match status" value="1"/>
</dbReference>
<feature type="domain" description="HTH lysR-type" evidence="5">
    <location>
        <begin position="1"/>
        <end position="58"/>
    </location>
</feature>
<dbReference type="Proteomes" id="UP000249842">
    <property type="component" value="Unassembled WGS sequence"/>
</dbReference>
<sequence length="297" mass="32721">MNLRHIEVFREVYLAGSVSGAARALYVSQPSVSKVLRHAESRLGFALFRRLKGRLAPTDEAHALFREVDELYGRIGSLRQTALNLKRIGEGHIRLAVLPSLGLGIAPQAIAQFRRKFPRVSFDVRTLHHSEILRALYERESDLAVGFEVPSHPRLSSVDLATSQVGLLYREADMPDAPASLDLDVLKDRTVIGMVGSGPVGSLLAAELEGRGMQLTESISVHTYYVAAALVRFGAGIAAVDEYTAREAVSDTLSFRPLSPAVRFRVQYVFLNDRPPSGITKAFVQTLTETFRQNGHQ</sequence>
<keyword evidence="2" id="KW-0805">Transcription regulation</keyword>
<dbReference type="InterPro" id="IPR000847">
    <property type="entry name" value="LysR_HTH_N"/>
</dbReference>
<dbReference type="GO" id="GO:0010628">
    <property type="term" value="P:positive regulation of gene expression"/>
    <property type="evidence" value="ECO:0007669"/>
    <property type="project" value="TreeGrafter"/>
</dbReference>
<evidence type="ECO:0000256" key="4">
    <source>
        <dbReference type="ARBA" id="ARBA00023163"/>
    </source>
</evidence>